<dbReference type="Gene3D" id="3.20.20.150">
    <property type="entry name" value="Divalent-metal-dependent TIM barrel enzymes"/>
    <property type="match status" value="1"/>
</dbReference>
<keyword evidence="2" id="KW-0413">Isomerase</keyword>
<dbReference type="InterPro" id="IPR013022">
    <property type="entry name" value="Xyl_isomerase-like_TIM-brl"/>
</dbReference>
<dbReference type="PANTHER" id="PTHR12110:SF53">
    <property type="entry name" value="BLR5974 PROTEIN"/>
    <property type="match status" value="1"/>
</dbReference>
<organism evidence="2 3">
    <name type="scientific">Acinetobacter calcoaceticus</name>
    <dbReference type="NCBI Taxonomy" id="471"/>
    <lineage>
        <taxon>Bacteria</taxon>
        <taxon>Pseudomonadati</taxon>
        <taxon>Pseudomonadota</taxon>
        <taxon>Gammaproteobacteria</taxon>
        <taxon>Moraxellales</taxon>
        <taxon>Moraxellaceae</taxon>
        <taxon>Acinetobacter</taxon>
        <taxon>Acinetobacter calcoaceticus/baumannii complex</taxon>
    </lineage>
</organism>
<proteinExistence type="predicted"/>
<accession>A0A4R1Y4Q2</accession>
<gene>
    <name evidence="2" type="ORF">EC844_11094</name>
</gene>
<dbReference type="EMBL" id="SLVJ01000010">
    <property type="protein sequence ID" value="TCM67053.1"/>
    <property type="molecule type" value="Genomic_DNA"/>
</dbReference>
<comment type="caution">
    <text evidence="2">The sequence shown here is derived from an EMBL/GenBank/DDBJ whole genome shotgun (WGS) entry which is preliminary data.</text>
</comment>
<dbReference type="GO" id="GO:0016853">
    <property type="term" value="F:isomerase activity"/>
    <property type="evidence" value="ECO:0007669"/>
    <property type="project" value="UniProtKB-KW"/>
</dbReference>
<sequence length="312" mass="34810">MSNLCNRIDNIPLYLHAYAYHLNMRVERILPHDLLNIARESGLVGLKIHVLDGETQSLGQMDDAALTAFKMAAIGLDIHIETSASDANSIDHAVHIAQMTGATSVRFYPRYEGLLNEVLAKVAADLQYIKARYQDSALTFSIEQHEDLTSQEMHDLVVNSGMQNLSILFDFANMINANEAPLDALRNMAPVITQVHIKDALIIAEGKGFGHQACRSGEGDIPMKALLKELLLLGKDQPQVTSYGLEEEVDYYAPAFRFDDEGDNPFIPWRQISETALPTEHLEQRLAQEIKDAQAQLAYVRQLLAEIKLQSV</sequence>
<feature type="domain" description="Xylose isomerase-like TIM barrel" evidence="1">
    <location>
        <begin position="85"/>
        <end position="234"/>
    </location>
</feature>
<evidence type="ECO:0000259" key="1">
    <source>
        <dbReference type="Pfam" id="PF01261"/>
    </source>
</evidence>
<dbReference type="Pfam" id="PF01261">
    <property type="entry name" value="AP_endonuc_2"/>
    <property type="match status" value="1"/>
</dbReference>
<reference evidence="2 3" key="1">
    <citation type="submission" date="2019-03" db="EMBL/GenBank/DDBJ databases">
        <title>Genomic analyses of the natural microbiome of Caenorhabditis elegans.</title>
        <authorList>
            <person name="Samuel B."/>
        </authorList>
    </citation>
    <scope>NUCLEOTIDE SEQUENCE [LARGE SCALE GENOMIC DNA]</scope>
    <source>
        <strain evidence="2 3">JUb89</strain>
    </source>
</reference>
<dbReference type="OrthoDB" id="8421472at2"/>
<dbReference type="AlphaFoldDB" id="A0A4R1Y4Q2"/>
<keyword evidence="3" id="KW-1185">Reference proteome</keyword>
<dbReference type="PANTHER" id="PTHR12110">
    <property type="entry name" value="HYDROXYPYRUVATE ISOMERASE"/>
    <property type="match status" value="1"/>
</dbReference>
<dbReference type="InterPro" id="IPR036237">
    <property type="entry name" value="Xyl_isomerase-like_sf"/>
</dbReference>
<protein>
    <submittedName>
        <fullName evidence="2">Xylose isomerase-like TIM barrel protein</fullName>
    </submittedName>
</protein>
<evidence type="ECO:0000313" key="2">
    <source>
        <dbReference type="EMBL" id="TCM67053.1"/>
    </source>
</evidence>
<dbReference type="SUPFAM" id="SSF51658">
    <property type="entry name" value="Xylose isomerase-like"/>
    <property type="match status" value="1"/>
</dbReference>
<evidence type="ECO:0000313" key="3">
    <source>
        <dbReference type="Proteomes" id="UP000294963"/>
    </source>
</evidence>
<dbReference type="Proteomes" id="UP000294963">
    <property type="component" value="Unassembled WGS sequence"/>
</dbReference>
<dbReference type="InterPro" id="IPR050312">
    <property type="entry name" value="IolE/XylAMocC-like"/>
</dbReference>
<name>A0A4R1Y4Q2_ACICA</name>